<evidence type="ECO:0000313" key="1">
    <source>
        <dbReference type="EMBL" id="GFH14750.1"/>
    </source>
</evidence>
<proteinExistence type="predicted"/>
<feature type="non-terminal residue" evidence="1">
    <location>
        <position position="1"/>
    </location>
</feature>
<evidence type="ECO:0000313" key="2">
    <source>
        <dbReference type="Proteomes" id="UP000485058"/>
    </source>
</evidence>
<reference evidence="1 2" key="1">
    <citation type="submission" date="2020-02" db="EMBL/GenBank/DDBJ databases">
        <title>Draft genome sequence of Haematococcus lacustris strain NIES-144.</title>
        <authorList>
            <person name="Morimoto D."/>
            <person name="Nakagawa S."/>
            <person name="Yoshida T."/>
            <person name="Sawayama S."/>
        </authorList>
    </citation>
    <scope>NUCLEOTIDE SEQUENCE [LARGE SCALE GENOMIC DNA]</scope>
    <source>
        <strain evidence="1 2">NIES-144</strain>
    </source>
</reference>
<accession>A0A699YYW8</accession>
<dbReference type="EMBL" id="BLLF01000761">
    <property type="protein sequence ID" value="GFH14750.1"/>
    <property type="molecule type" value="Genomic_DNA"/>
</dbReference>
<feature type="non-terminal residue" evidence="1">
    <location>
        <position position="124"/>
    </location>
</feature>
<dbReference type="AlphaFoldDB" id="A0A699YYW8"/>
<keyword evidence="2" id="KW-1185">Reference proteome</keyword>
<dbReference type="Proteomes" id="UP000485058">
    <property type="component" value="Unassembled WGS sequence"/>
</dbReference>
<name>A0A699YYW8_HAELA</name>
<sequence>MANSNDCALGALGWCPMDVASLTPEALKPDVERVQPIMVVYFEGEIHRIPVRQGDEGLHEFTTRIRQLFSLPEDVDISLTFGCKEPMSGQHLKLEGMGAFDAAVHCASVAAAERQLKMRAGGLR</sequence>
<protein>
    <submittedName>
        <fullName evidence="1">Uncharacterized protein</fullName>
    </submittedName>
</protein>
<gene>
    <name evidence="1" type="ORF">HaLaN_10861</name>
</gene>
<organism evidence="1 2">
    <name type="scientific">Haematococcus lacustris</name>
    <name type="common">Green alga</name>
    <name type="synonym">Haematococcus pluvialis</name>
    <dbReference type="NCBI Taxonomy" id="44745"/>
    <lineage>
        <taxon>Eukaryota</taxon>
        <taxon>Viridiplantae</taxon>
        <taxon>Chlorophyta</taxon>
        <taxon>core chlorophytes</taxon>
        <taxon>Chlorophyceae</taxon>
        <taxon>CS clade</taxon>
        <taxon>Chlamydomonadales</taxon>
        <taxon>Haematococcaceae</taxon>
        <taxon>Haematococcus</taxon>
    </lineage>
</organism>
<comment type="caution">
    <text evidence="1">The sequence shown here is derived from an EMBL/GenBank/DDBJ whole genome shotgun (WGS) entry which is preliminary data.</text>
</comment>